<name>A0ABU6YEY5_9FABA</name>
<protein>
    <submittedName>
        <fullName evidence="2">Uncharacterized protein</fullName>
    </submittedName>
</protein>
<dbReference type="EMBL" id="JASCZI010241862">
    <property type="protein sequence ID" value="MED6207824.1"/>
    <property type="molecule type" value="Genomic_DNA"/>
</dbReference>
<sequence length="152" mass="16571">MSSFFVDFVFLLSLLCLQRAPPGEPYAILNSFHLCLSTLPFPSSVASFPLSLLQPRLLLGSFNALRPAFCAVPILRAFFFLEAITIPPRLSSETSVCCALWSTLPPLLAVASFLVAGIFFTDLVTKPKPEIKTLIANLWKIGTLIYSSSSNG</sequence>
<evidence type="ECO:0000256" key="1">
    <source>
        <dbReference type="SAM" id="SignalP"/>
    </source>
</evidence>
<organism evidence="2 3">
    <name type="scientific">Stylosanthes scabra</name>
    <dbReference type="NCBI Taxonomy" id="79078"/>
    <lineage>
        <taxon>Eukaryota</taxon>
        <taxon>Viridiplantae</taxon>
        <taxon>Streptophyta</taxon>
        <taxon>Embryophyta</taxon>
        <taxon>Tracheophyta</taxon>
        <taxon>Spermatophyta</taxon>
        <taxon>Magnoliopsida</taxon>
        <taxon>eudicotyledons</taxon>
        <taxon>Gunneridae</taxon>
        <taxon>Pentapetalae</taxon>
        <taxon>rosids</taxon>
        <taxon>fabids</taxon>
        <taxon>Fabales</taxon>
        <taxon>Fabaceae</taxon>
        <taxon>Papilionoideae</taxon>
        <taxon>50 kb inversion clade</taxon>
        <taxon>dalbergioids sensu lato</taxon>
        <taxon>Dalbergieae</taxon>
        <taxon>Pterocarpus clade</taxon>
        <taxon>Stylosanthes</taxon>
    </lineage>
</organism>
<keyword evidence="3" id="KW-1185">Reference proteome</keyword>
<dbReference type="Proteomes" id="UP001341840">
    <property type="component" value="Unassembled WGS sequence"/>
</dbReference>
<evidence type="ECO:0000313" key="2">
    <source>
        <dbReference type="EMBL" id="MED6207824.1"/>
    </source>
</evidence>
<accession>A0ABU6YEY5</accession>
<keyword evidence="1" id="KW-0732">Signal</keyword>
<gene>
    <name evidence="2" type="ORF">PIB30_039289</name>
</gene>
<feature type="signal peptide" evidence="1">
    <location>
        <begin position="1"/>
        <end position="25"/>
    </location>
</feature>
<comment type="caution">
    <text evidence="2">The sequence shown here is derived from an EMBL/GenBank/DDBJ whole genome shotgun (WGS) entry which is preliminary data.</text>
</comment>
<evidence type="ECO:0000313" key="3">
    <source>
        <dbReference type="Proteomes" id="UP001341840"/>
    </source>
</evidence>
<feature type="chain" id="PRO_5046905940" evidence="1">
    <location>
        <begin position="26"/>
        <end position="152"/>
    </location>
</feature>
<proteinExistence type="predicted"/>
<reference evidence="2 3" key="1">
    <citation type="journal article" date="2023" name="Plants (Basel)">
        <title>Bridging the Gap: Combining Genomics and Transcriptomics Approaches to Understand Stylosanthes scabra, an Orphan Legume from the Brazilian Caatinga.</title>
        <authorList>
            <person name="Ferreira-Neto J.R.C."/>
            <person name="da Silva M.D."/>
            <person name="Binneck E."/>
            <person name="de Melo N.F."/>
            <person name="da Silva R.H."/>
            <person name="de Melo A.L.T.M."/>
            <person name="Pandolfi V."/>
            <person name="Bustamante F.O."/>
            <person name="Brasileiro-Vidal A.C."/>
            <person name="Benko-Iseppon A.M."/>
        </authorList>
    </citation>
    <scope>NUCLEOTIDE SEQUENCE [LARGE SCALE GENOMIC DNA]</scope>
    <source>
        <tissue evidence="2">Leaves</tissue>
    </source>
</reference>